<dbReference type="Proteomes" id="UP000492820">
    <property type="component" value="Unassembled WGS sequence"/>
</dbReference>
<organism evidence="1">
    <name type="scientific">Echinococcus granulosus</name>
    <name type="common">Hydatid tapeworm</name>
    <dbReference type="NCBI Taxonomy" id="6210"/>
    <lineage>
        <taxon>Eukaryota</taxon>
        <taxon>Metazoa</taxon>
        <taxon>Spiralia</taxon>
        <taxon>Lophotrochozoa</taxon>
        <taxon>Platyhelminthes</taxon>
        <taxon>Cestoda</taxon>
        <taxon>Eucestoda</taxon>
        <taxon>Cyclophyllidea</taxon>
        <taxon>Taeniidae</taxon>
        <taxon>Echinococcus</taxon>
        <taxon>Echinococcus granulosus group</taxon>
    </lineage>
</organism>
<gene>
    <name evidence="1" type="ORF">EgrG_002069900</name>
</gene>
<evidence type="ECO:0000313" key="2">
    <source>
        <dbReference type="Proteomes" id="UP000492820"/>
    </source>
</evidence>
<reference evidence="1 2" key="1">
    <citation type="journal article" date="2013" name="Nature">
        <title>The genomes of four tapeworm species reveal adaptations to parasitism.</title>
        <authorList>
            <person name="Tsai I.J."/>
            <person name="Zarowiecki M."/>
            <person name="Holroyd N."/>
            <person name="Garciarrubio A."/>
            <person name="Sanchez-Flores A."/>
            <person name="Brooks K.L."/>
            <person name="Tracey A."/>
            <person name="Bobes R.J."/>
            <person name="Fragoso G."/>
            <person name="Sciutto E."/>
            <person name="Aslett M."/>
            <person name="Beasley H."/>
            <person name="Bennett H.M."/>
            <person name="Cai J."/>
            <person name="Camicia F."/>
            <person name="Clark R."/>
            <person name="Cucher M."/>
            <person name="De Silva N."/>
            <person name="Day T.A."/>
            <person name="Deplazes P."/>
            <person name="Estrada K."/>
            <person name="Fernandez C."/>
            <person name="Holland P.W."/>
            <person name="Hou J."/>
            <person name="Hu S."/>
            <person name="Huckvale T."/>
            <person name="Hung S.S."/>
            <person name="Kamenetzky L."/>
            <person name="Keane J.A."/>
            <person name="Kiss F."/>
            <person name="Koziol U."/>
            <person name="Lambert O."/>
            <person name="Liu K."/>
            <person name="Luo X."/>
            <person name="Luo Y."/>
            <person name="Macchiaroli N."/>
            <person name="Nichol S."/>
            <person name="Paps J."/>
            <person name="Parkinson J."/>
            <person name="Pouchkina-Stantcheva N."/>
            <person name="Riddiford N."/>
            <person name="Rosenzvit M."/>
            <person name="Salinas G."/>
            <person name="Wasmuth J.D."/>
            <person name="Zamanian M."/>
            <person name="Zheng Y."/>
            <person name="Cai X."/>
            <person name="Soberon X."/>
            <person name="Olson P.D."/>
            <person name="Laclette J.P."/>
            <person name="Brehm K."/>
            <person name="Berriman M."/>
            <person name="Garciarrubio A."/>
            <person name="Bobes R.J."/>
            <person name="Fragoso G."/>
            <person name="Sanchez-Flores A."/>
            <person name="Estrada K."/>
            <person name="Cevallos M.A."/>
            <person name="Morett E."/>
            <person name="Gonzalez V."/>
            <person name="Portillo T."/>
            <person name="Ochoa-Leyva A."/>
            <person name="Jose M.V."/>
            <person name="Sciutto E."/>
            <person name="Landa A."/>
            <person name="Jimenez L."/>
            <person name="Valdes V."/>
            <person name="Carrero J.C."/>
            <person name="Larralde C."/>
            <person name="Morales-Montor J."/>
            <person name="Limon-Lason J."/>
            <person name="Soberon X."/>
            <person name="Laclette J.P."/>
        </authorList>
    </citation>
    <scope>NUCLEOTIDE SEQUENCE [LARGE SCALE GENOMIC DNA]</scope>
</reference>
<name>U6FRE3_ECHGR</name>
<dbReference type="AlphaFoldDB" id="U6FRE3"/>
<reference evidence="3" key="2">
    <citation type="submission" date="2020-10" db="UniProtKB">
        <authorList>
            <consortium name="WormBaseParasite"/>
        </authorList>
    </citation>
    <scope>IDENTIFICATION</scope>
</reference>
<sequence length="48" mass="5540">MNFKVLLKAAKFNLYLNSTPEECFPQFFLLQMTPKSPTIPPLSNIPIR</sequence>
<dbReference type="EMBL" id="CBLN010004408">
    <property type="protein sequence ID" value="CDI70224.1"/>
    <property type="molecule type" value="Genomic_DNA"/>
</dbReference>
<evidence type="ECO:0000313" key="1">
    <source>
        <dbReference type="EMBL" id="CDI70224.1"/>
    </source>
</evidence>
<protein>
    <submittedName>
        <fullName evidence="1 3">Uncharacterized protein</fullName>
    </submittedName>
</protein>
<evidence type="ECO:0000313" key="3">
    <source>
        <dbReference type="WBParaSite" id="EgrG_002069900"/>
    </source>
</evidence>
<proteinExistence type="predicted"/>
<accession>U6FRE3</accession>
<dbReference type="WBParaSite" id="EgrG_002069900">
    <property type="protein sequence ID" value="EgrG_002069900"/>
    <property type="gene ID" value="EgrG_002069900"/>
</dbReference>